<dbReference type="RefSeq" id="WP_151758259.1">
    <property type="nucleotide sequence ID" value="NZ_BKZW01000002.1"/>
</dbReference>
<proteinExistence type="predicted"/>
<comment type="caution">
    <text evidence="1">The sequence shown here is derived from an EMBL/GenBank/DDBJ whole genome shotgun (WGS) entry which is preliminary data.</text>
</comment>
<accession>A0A5J4KTM1</accession>
<protein>
    <recommendedName>
        <fullName evidence="3">DUF2785 domain-containing protein</fullName>
    </recommendedName>
</protein>
<dbReference type="Proteomes" id="UP000326912">
    <property type="component" value="Unassembled WGS sequence"/>
</dbReference>
<reference evidence="1 2" key="1">
    <citation type="submission" date="2019-10" db="EMBL/GenBank/DDBJ databases">
        <title>Dictyobacter vulcani sp. nov., within the class Ktedonobacteria, isolated from soil of volcanic Mt. Zao.</title>
        <authorList>
            <person name="Zheng Y."/>
            <person name="Wang C.M."/>
            <person name="Sakai Y."/>
            <person name="Abe K."/>
            <person name="Yokota A."/>
            <person name="Yabe S."/>
        </authorList>
    </citation>
    <scope>NUCLEOTIDE SEQUENCE [LARGE SCALE GENOMIC DNA]</scope>
    <source>
        <strain evidence="1 2">W12</strain>
    </source>
</reference>
<dbReference type="Pfam" id="PF10978">
    <property type="entry name" value="DUF2785"/>
    <property type="match status" value="1"/>
</dbReference>
<evidence type="ECO:0008006" key="3">
    <source>
        <dbReference type="Google" id="ProtNLM"/>
    </source>
</evidence>
<dbReference type="InterPro" id="IPR021247">
    <property type="entry name" value="DUF2785"/>
</dbReference>
<evidence type="ECO:0000313" key="2">
    <source>
        <dbReference type="Proteomes" id="UP000326912"/>
    </source>
</evidence>
<name>A0A5J4KTM1_9CHLR</name>
<organism evidence="1 2">
    <name type="scientific">Dictyobacter vulcani</name>
    <dbReference type="NCBI Taxonomy" id="2607529"/>
    <lineage>
        <taxon>Bacteria</taxon>
        <taxon>Bacillati</taxon>
        <taxon>Chloroflexota</taxon>
        <taxon>Ktedonobacteria</taxon>
        <taxon>Ktedonobacterales</taxon>
        <taxon>Dictyobacteraceae</taxon>
        <taxon>Dictyobacter</taxon>
    </lineage>
</organism>
<keyword evidence="2" id="KW-1185">Reference proteome</keyword>
<dbReference type="EMBL" id="BKZW01000002">
    <property type="protein sequence ID" value="GER90522.1"/>
    <property type="molecule type" value="Genomic_DNA"/>
</dbReference>
<sequence length="302" mass="34703">MDTAFWRSIATNNFQLPAQYTIEELIPELLHQLGAEDPELRDYYIYTTLEHWILHGLCSEQLLREMITQLLANMTQGLETEGDNTVLLRSFSALTLSDILKYDNAQHFLKGDEVHAILEQGISYFMREQDLRGYEVGKGWVHALAHAGDLLAVLARNRHIGGAELKRILTALAEKVTVPTSYAYLTLEEERMALVVIAALTRNLIHPSFWSWWCRPMAQIEEQLHWENTVRFAQAPDIYAYHNTKMFLHSLYFQLTLAGYKLAGAQELIDAIIKTLNQLDPGFFSVEVLKIIDPDIKTDRLR</sequence>
<dbReference type="AlphaFoldDB" id="A0A5J4KTM1"/>
<gene>
    <name evidence="1" type="ORF">KDW_46840</name>
</gene>
<evidence type="ECO:0000313" key="1">
    <source>
        <dbReference type="EMBL" id="GER90522.1"/>
    </source>
</evidence>